<evidence type="ECO:0000256" key="5">
    <source>
        <dbReference type="ARBA" id="ARBA00022722"/>
    </source>
</evidence>
<evidence type="ECO:0000256" key="2">
    <source>
        <dbReference type="ARBA" id="ARBA00001936"/>
    </source>
</evidence>
<keyword evidence="11" id="KW-0347">Helicase</keyword>
<dbReference type="InterPro" id="IPR003100">
    <property type="entry name" value="PAZ_dom"/>
</dbReference>
<feature type="domain" description="Helicase C-terminal" evidence="21">
    <location>
        <begin position="362"/>
        <end position="535"/>
    </location>
</feature>
<dbReference type="SUPFAM" id="SSF52540">
    <property type="entry name" value="P-loop containing nucleoside triphosphate hydrolases"/>
    <property type="match status" value="1"/>
</dbReference>
<dbReference type="GO" id="GO:0046872">
    <property type="term" value="F:metal ion binding"/>
    <property type="evidence" value="ECO:0007669"/>
    <property type="project" value="UniProtKB-KW"/>
</dbReference>
<protein>
    <recommendedName>
        <fullName evidence="4">ribonuclease III</fullName>
        <ecNumber evidence="4">3.1.26.3</ecNumber>
    </recommendedName>
</protein>
<evidence type="ECO:0000259" key="19">
    <source>
        <dbReference type="PROSITE" id="PS50821"/>
    </source>
</evidence>
<dbReference type="Gene3D" id="2.170.260.10">
    <property type="entry name" value="paz domain"/>
    <property type="match status" value="1"/>
</dbReference>
<proteinExistence type="inferred from homology"/>
<dbReference type="GO" id="GO:0005737">
    <property type="term" value="C:cytoplasm"/>
    <property type="evidence" value="ECO:0007669"/>
    <property type="project" value="TreeGrafter"/>
</dbReference>
<dbReference type="SMART" id="SM00490">
    <property type="entry name" value="HELICc"/>
    <property type="match status" value="1"/>
</dbReference>
<dbReference type="Pfam" id="PF00636">
    <property type="entry name" value="Ribonuclease_3"/>
    <property type="match status" value="2"/>
</dbReference>
<evidence type="ECO:0000256" key="7">
    <source>
        <dbReference type="ARBA" id="ARBA00022737"/>
    </source>
</evidence>
<dbReference type="GO" id="GO:0070578">
    <property type="term" value="C:RISC-loading complex"/>
    <property type="evidence" value="ECO:0007669"/>
    <property type="project" value="TreeGrafter"/>
</dbReference>
<dbReference type="Pfam" id="PF20931">
    <property type="entry name" value="Dicer_platform"/>
    <property type="match status" value="1"/>
</dbReference>
<feature type="domain" description="RNase III" evidence="18">
    <location>
        <begin position="1138"/>
        <end position="1314"/>
    </location>
</feature>
<dbReference type="InterPro" id="IPR005034">
    <property type="entry name" value="Dicer_dimerisation"/>
</dbReference>
<evidence type="ECO:0000256" key="17">
    <source>
        <dbReference type="PROSITE-ProRule" id="PRU00657"/>
    </source>
</evidence>
<keyword evidence="7" id="KW-0677">Repeat</keyword>
<dbReference type="GeneID" id="105359544"/>
<dbReference type="Gene3D" id="1.10.1520.10">
    <property type="entry name" value="Ribonuclease III domain"/>
    <property type="match status" value="2"/>
</dbReference>
<evidence type="ECO:0000256" key="15">
    <source>
        <dbReference type="ARBA" id="ARBA00023211"/>
    </source>
</evidence>
<dbReference type="EC" id="3.1.26.3" evidence="4"/>
<evidence type="ECO:0000259" key="20">
    <source>
        <dbReference type="PROSITE" id="PS51192"/>
    </source>
</evidence>
<feature type="domain" description="RNase III" evidence="18">
    <location>
        <begin position="1359"/>
        <end position="1518"/>
    </location>
</feature>
<dbReference type="Pfam" id="PF00270">
    <property type="entry name" value="DEAD"/>
    <property type="match status" value="1"/>
</dbReference>
<dbReference type="Gene3D" id="3.40.50.300">
    <property type="entry name" value="P-loop containing nucleotide triphosphate hydrolases"/>
    <property type="match status" value="2"/>
</dbReference>
<dbReference type="SMART" id="SM00949">
    <property type="entry name" value="PAZ"/>
    <property type="match status" value="1"/>
</dbReference>
<keyword evidence="13" id="KW-0460">Magnesium</keyword>
<organism evidence="23 24">
    <name type="scientific">Ceratosolen solmsi marchali</name>
    <dbReference type="NCBI Taxonomy" id="326594"/>
    <lineage>
        <taxon>Eukaryota</taxon>
        <taxon>Metazoa</taxon>
        <taxon>Ecdysozoa</taxon>
        <taxon>Arthropoda</taxon>
        <taxon>Hexapoda</taxon>
        <taxon>Insecta</taxon>
        <taxon>Pterygota</taxon>
        <taxon>Neoptera</taxon>
        <taxon>Endopterygota</taxon>
        <taxon>Hymenoptera</taxon>
        <taxon>Apocrita</taxon>
        <taxon>Proctotrupomorpha</taxon>
        <taxon>Chalcidoidea</taxon>
        <taxon>Agaonidae</taxon>
        <taxon>Agaoninae</taxon>
        <taxon>Ceratosolen</taxon>
    </lineage>
</organism>
<dbReference type="InterPro" id="IPR014001">
    <property type="entry name" value="Helicase_ATP-bd"/>
</dbReference>
<reference evidence="24" key="1">
    <citation type="submission" date="2025-08" db="UniProtKB">
        <authorList>
            <consortium name="RefSeq"/>
        </authorList>
    </citation>
    <scope>IDENTIFICATION</scope>
</reference>
<dbReference type="GO" id="GO:0004530">
    <property type="term" value="F:deoxyribonuclease I activity"/>
    <property type="evidence" value="ECO:0007669"/>
    <property type="project" value="TreeGrafter"/>
</dbReference>
<dbReference type="PROSITE" id="PS51192">
    <property type="entry name" value="HELICASE_ATP_BIND_1"/>
    <property type="match status" value="1"/>
</dbReference>
<comment type="cofactor">
    <cofactor evidence="2">
        <name>Mn(2+)</name>
        <dbReference type="ChEBI" id="CHEBI:29035"/>
    </cofactor>
</comment>
<dbReference type="GO" id="GO:0005524">
    <property type="term" value="F:ATP binding"/>
    <property type="evidence" value="ECO:0007669"/>
    <property type="project" value="UniProtKB-KW"/>
</dbReference>
<keyword evidence="17" id="KW-0694">RNA-binding</keyword>
<dbReference type="InterPro" id="IPR027417">
    <property type="entry name" value="P-loop_NTPase"/>
</dbReference>
<keyword evidence="9" id="KW-0255">Endonuclease</keyword>
<dbReference type="GO" id="GO:0005634">
    <property type="term" value="C:nucleus"/>
    <property type="evidence" value="ECO:0007669"/>
    <property type="project" value="TreeGrafter"/>
</dbReference>
<evidence type="ECO:0000256" key="4">
    <source>
        <dbReference type="ARBA" id="ARBA00012177"/>
    </source>
</evidence>
<dbReference type="InterPro" id="IPR036085">
    <property type="entry name" value="PAZ_dom_sf"/>
</dbReference>
<evidence type="ECO:0000256" key="9">
    <source>
        <dbReference type="ARBA" id="ARBA00022759"/>
    </source>
</evidence>
<dbReference type="InterPro" id="IPR036389">
    <property type="entry name" value="RNase_III_sf"/>
</dbReference>
<evidence type="ECO:0000256" key="3">
    <source>
        <dbReference type="ARBA" id="ARBA00001946"/>
    </source>
</evidence>
<dbReference type="SMART" id="SM00487">
    <property type="entry name" value="DEXDc"/>
    <property type="match status" value="1"/>
</dbReference>
<evidence type="ECO:0000256" key="1">
    <source>
        <dbReference type="ARBA" id="ARBA00000109"/>
    </source>
</evidence>
<dbReference type="Pfam" id="PF02170">
    <property type="entry name" value="PAZ"/>
    <property type="match status" value="1"/>
</dbReference>
<dbReference type="FunFam" id="1.10.1520.10:FF:000005">
    <property type="entry name" value="Putative endoribonuclease dicer"/>
    <property type="match status" value="1"/>
</dbReference>
<dbReference type="Pfam" id="PF03368">
    <property type="entry name" value="Dicer_dimer"/>
    <property type="match status" value="1"/>
</dbReference>
<dbReference type="InterPro" id="IPR048512">
    <property type="entry name" value="Dicer_platform"/>
</dbReference>
<evidence type="ECO:0000256" key="6">
    <source>
        <dbReference type="ARBA" id="ARBA00022723"/>
    </source>
</evidence>
<name>A0AAJ6YBK7_9HYME</name>
<dbReference type="RefSeq" id="XP_011494459.1">
    <property type="nucleotide sequence ID" value="XM_011496157.1"/>
</dbReference>
<evidence type="ECO:0000259" key="18">
    <source>
        <dbReference type="PROSITE" id="PS50142"/>
    </source>
</evidence>
<dbReference type="Proteomes" id="UP000695007">
    <property type="component" value="Unplaced"/>
</dbReference>
<dbReference type="InterPro" id="IPR048513">
    <property type="entry name" value="Dicer_PBD"/>
</dbReference>
<dbReference type="Gene3D" id="3.30.160.380">
    <property type="entry name" value="Dicer dimerisation domain"/>
    <property type="match status" value="1"/>
</dbReference>
<feature type="domain" description="Helicase ATP-binding" evidence="20">
    <location>
        <begin position="20"/>
        <end position="198"/>
    </location>
</feature>
<dbReference type="FunFam" id="3.40.50.300:FF:000628">
    <property type="entry name" value="Endoribonuclease Dicer"/>
    <property type="match status" value="1"/>
</dbReference>
<dbReference type="CDD" id="cd15903">
    <property type="entry name" value="Dicer_PBD"/>
    <property type="match status" value="1"/>
</dbReference>
<dbReference type="InterPro" id="IPR001650">
    <property type="entry name" value="Helicase_C-like"/>
</dbReference>
<evidence type="ECO:0000256" key="12">
    <source>
        <dbReference type="ARBA" id="ARBA00022840"/>
    </source>
</evidence>
<dbReference type="GO" id="GO:0003723">
    <property type="term" value="F:RNA binding"/>
    <property type="evidence" value="ECO:0007669"/>
    <property type="project" value="UniProtKB-UniRule"/>
</dbReference>
<evidence type="ECO:0000313" key="23">
    <source>
        <dbReference type="Proteomes" id="UP000695007"/>
    </source>
</evidence>
<dbReference type="KEGG" id="csol:105359544"/>
<dbReference type="PROSITE" id="PS00517">
    <property type="entry name" value="RNASE_3_1"/>
    <property type="match status" value="1"/>
</dbReference>
<evidence type="ECO:0000259" key="22">
    <source>
        <dbReference type="PROSITE" id="PS51327"/>
    </source>
</evidence>
<evidence type="ECO:0000256" key="10">
    <source>
        <dbReference type="ARBA" id="ARBA00022801"/>
    </source>
</evidence>
<dbReference type="PROSITE" id="PS50821">
    <property type="entry name" value="PAZ"/>
    <property type="match status" value="1"/>
</dbReference>
<evidence type="ECO:0000256" key="11">
    <source>
        <dbReference type="ARBA" id="ARBA00022806"/>
    </source>
</evidence>
<gene>
    <name evidence="24" type="primary">LOC105359544</name>
</gene>
<keyword evidence="8" id="KW-0547">Nucleotide-binding</keyword>
<dbReference type="InterPro" id="IPR038248">
    <property type="entry name" value="Dicer_dimer_sf"/>
</dbReference>
<keyword evidence="15" id="KW-0464">Manganese</keyword>
<dbReference type="GO" id="GO:0004386">
    <property type="term" value="F:helicase activity"/>
    <property type="evidence" value="ECO:0007669"/>
    <property type="project" value="UniProtKB-KW"/>
</dbReference>
<dbReference type="PROSITE" id="PS51327">
    <property type="entry name" value="DICER_DSRBF"/>
    <property type="match status" value="1"/>
</dbReference>
<evidence type="ECO:0000313" key="24">
    <source>
        <dbReference type="RefSeq" id="XP_011494459.1"/>
    </source>
</evidence>
<dbReference type="PANTHER" id="PTHR14950:SF36">
    <property type="entry name" value="ENDORIBONUCLEASE DCR-2"/>
    <property type="match status" value="1"/>
</dbReference>
<keyword evidence="6" id="KW-0479">Metal-binding</keyword>
<evidence type="ECO:0000256" key="14">
    <source>
        <dbReference type="ARBA" id="ARBA00023158"/>
    </source>
</evidence>
<keyword evidence="12" id="KW-0067">ATP-binding</keyword>
<dbReference type="GO" id="GO:0006309">
    <property type="term" value="P:apoptotic DNA fragmentation"/>
    <property type="evidence" value="ECO:0007669"/>
    <property type="project" value="TreeGrafter"/>
</dbReference>
<keyword evidence="5" id="KW-0540">Nuclease</keyword>
<dbReference type="CDD" id="cd00593">
    <property type="entry name" value="RIBOc"/>
    <property type="match status" value="2"/>
</dbReference>
<dbReference type="CTD" id="36993"/>
<keyword evidence="10" id="KW-0378">Hydrolase</keyword>
<dbReference type="PROSITE" id="PS51194">
    <property type="entry name" value="HELICASE_CTER"/>
    <property type="match status" value="1"/>
</dbReference>
<dbReference type="Pfam" id="PF00271">
    <property type="entry name" value="Helicase_C"/>
    <property type="match status" value="1"/>
</dbReference>
<dbReference type="InterPro" id="IPR011545">
    <property type="entry name" value="DEAD/DEAH_box_helicase_dom"/>
</dbReference>
<dbReference type="InterPro" id="IPR000999">
    <property type="entry name" value="RNase_III_dom"/>
</dbReference>
<sequence>MDDDHAEQEDFTPRPYQIDLYEKAVANNSIIYMPTGSGKTYVAVLVIKKLSGAIIKPYKEGGKRTIFIANTISLVNQQCMYLRRHTCFNCKAYTGDMNLDFWEGVQWEQEFEENQILIMTPQIFLDLIAKSFIQLRNINLIVFDECHRAVKNHPMRLIMQRFEDYSAKEHPRVLGLSASLLNSNIKLNKIMDTLKKLEITFHAKIITTESSTYFLNAIKPQEIIVPYEIVESDVVTSISNIIECTKDVINTLDISDNWITNYSSDEFKATTKEKKLILVLNDINIHFAEMGLFGGYKCVLLRLVQLEYIKKFTCNKDFNGVLDFIITQFMKIQKCLNDKIEHLKIENIEELSSPKIIKLLDIIKTYYNKLSDKFSCIIFVQRRFTAKVLYHLLKELHVSVPKYEFIKADFVIGNNANAFTNARENVCISKWNKEALKRFKSGICNCLIATDIMDEGIDIPACQLIIRYFPAVDFRSYLQSKGRARSRKSYFITLTSDPDGYKSRYSFFQQSEQYLERALLHTSQDRSLPTVEEISDMLYHYEIEPYKITNKHGTKSILTEHNAISTINAYCSYLDRSKFFLLAPTWTKIIYKSSITALEQFKVTLTLPTSSPLKKTISGDLKSTIATAKKSAALKTCIELYNLGELNDKFLPNKVEDHVQNHKYLFPHKEEEEEEDLPSIPGTHSTKRRHELIHPEVLYAAFPQTNTYLYLHVIKMKPKYPEPNENRNFIFYDLLRSLKTYGILSTKCMPSIPSFPIFMNVGDIEITIKRNIWLKPMKLDEIETLKKFHSLIFDDVLGVIKEFAFFDVKNKDNSFLIVPVYNQCIDWEIVRNYKIIKNIPPSDLGLVKNSEYELALVTPSYRSSNVYVVTQVCEYLKANSCFPTEDYYSYVHYFKVRHNLNIKFEDQPLLEVKPISKKINCIKPRRISGGLTKKKHAKLTENFEEHLVAELCERINFPAVYWLKASTLPSILHRISQLLAANDLRMQINNESISDEIMIIPTENWDPVQIDVIQSSDKNRDSTYEDSFLEEDFGNVDNSLIQKSQPEVDVLSQEDNMQSWKKEEEPPDFERNADKIQLIDIEYYYQFMNQVTEDEKNNLKYKNVFKSEYKTVELVPVTSIKMLKLTNPRGPSPFDILQSLSSKISADAFDYERAETLGDSFLKFSVSLFLYQSYPNLEEGGLSSLKEQLVSNLNLYYCGKHKNIPGRMNVEDFSPLCNFIAPAYAVDRQLQDILNIIQVSANFLYEINIPPIEKLNSSLSSNTMAKIKKKLLDWPEEKILQTGMEHFLGVQIVSDKTVADCVEAIIGTYLLHLGIEGALSIVKWFQILPKTIVVKEFLHSSVPNPCIQSGDIDVHILWVNNIEKRVGYKFKNRAFLLQAFTHSSYIMNRITFSYQRLEFLGDAVLDFLLTSYIYESCGNLSPGDLTDLRSALVNNVTFACLAVRYSLHTAILVQSPELFSAIDKFVKFQEHRNFETSDELLWTLLEEDGCNISEHVDVPKILGDVFESLIGAIFLDTNKNLETTWSIIYRLMKTEIDTYKENVPKQPIRMLHEMQGINPKFS</sequence>
<dbReference type="PROSITE" id="PS50142">
    <property type="entry name" value="RNASE_3_2"/>
    <property type="match status" value="2"/>
</dbReference>
<dbReference type="GO" id="GO:0030422">
    <property type="term" value="P:siRNA processing"/>
    <property type="evidence" value="ECO:0007669"/>
    <property type="project" value="UniProtKB-ARBA"/>
</dbReference>
<dbReference type="GO" id="GO:0004525">
    <property type="term" value="F:ribonuclease III activity"/>
    <property type="evidence" value="ECO:0007669"/>
    <property type="project" value="UniProtKB-EC"/>
</dbReference>
<comment type="cofactor">
    <cofactor evidence="3">
        <name>Mg(2+)</name>
        <dbReference type="ChEBI" id="CHEBI:18420"/>
    </cofactor>
</comment>
<feature type="domain" description="Dicer dsRNA-binding fold" evidence="22">
    <location>
        <begin position="563"/>
        <end position="660"/>
    </location>
</feature>
<dbReference type="SUPFAM" id="SSF101690">
    <property type="entry name" value="PAZ domain"/>
    <property type="match status" value="1"/>
</dbReference>
<dbReference type="SUPFAM" id="SSF69065">
    <property type="entry name" value="RNase III domain-like"/>
    <property type="match status" value="2"/>
</dbReference>
<comment type="similarity">
    <text evidence="16 17">Belongs to the helicase family. Dicer subfamily.</text>
</comment>
<comment type="catalytic activity">
    <reaction evidence="1">
        <text>Endonucleolytic cleavage to 5'-phosphomonoester.</text>
        <dbReference type="EC" id="3.1.26.3"/>
    </reaction>
</comment>
<keyword evidence="23" id="KW-1185">Reference proteome</keyword>
<evidence type="ECO:0000256" key="13">
    <source>
        <dbReference type="ARBA" id="ARBA00022842"/>
    </source>
</evidence>
<feature type="domain" description="PAZ" evidence="19">
    <location>
        <begin position="825"/>
        <end position="929"/>
    </location>
</feature>
<keyword evidence="14" id="KW-0943">RNA-mediated gene silencing</keyword>
<dbReference type="CDD" id="cd18034">
    <property type="entry name" value="DEXHc_dicer"/>
    <property type="match status" value="1"/>
</dbReference>
<dbReference type="SMART" id="SM00535">
    <property type="entry name" value="RIBOc"/>
    <property type="match status" value="2"/>
</dbReference>
<evidence type="ECO:0000259" key="21">
    <source>
        <dbReference type="PROSITE" id="PS51194"/>
    </source>
</evidence>
<accession>A0AAJ6YBK7</accession>
<dbReference type="PANTHER" id="PTHR14950">
    <property type="entry name" value="DICER-RELATED"/>
    <property type="match status" value="1"/>
</dbReference>
<evidence type="ECO:0000256" key="8">
    <source>
        <dbReference type="ARBA" id="ARBA00022741"/>
    </source>
</evidence>
<evidence type="ECO:0000256" key="16">
    <source>
        <dbReference type="ARBA" id="ARBA00035116"/>
    </source>
</evidence>